<evidence type="ECO:0000256" key="3">
    <source>
        <dbReference type="ARBA" id="ARBA00022692"/>
    </source>
</evidence>
<protein>
    <submittedName>
        <fullName evidence="14">Alpha-1A adrenergic receptor isoform X1</fullName>
    </submittedName>
</protein>
<evidence type="ECO:0000313" key="14">
    <source>
        <dbReference type="RefSeq" id="XP_005104233.1"/>
    </source>
</evidence>
<dbReference type="GeneID" id="101862599"/>
<sequence length="380" mass="42818">MHSINLTSAIAAGKQTNETISRQHKLLDEVQHALDVAYASSMAIESPLTVVANLLLLMAIIYRRKLHTTDCCTIASLAVANIFMGLTDMPMDAIVRIPNLEPLVRSNRPTCFFWWFSGTFGLFSSLNSLCLLSIERCIAIIWPLHYHKWLTLKRVLGVIVIVWVLEGMRASLIFFVGKYFESAPTLKGKCNYYYGLPKWFQNELGNYKVYVTFAISIVCCSLAAFIACRQVRRLEKTVGSTPTPAERRAMKRRKRNVGIAALVNYIVFLMWLPIQVESSVSRALELTYPQAHVIHTVGIIVLKTSLLVSPLVIALCRPTIRQAFLFFLTTPPWKWSEVRDHEIKDTTFLSKTSSGAPDVMPTTETPDKGTGEDVEVRNTE</sequence>
<gene>
    <name evidence="14" type="primary">LOC101862599</name>
</gene>
<feature type="transmembrane region" description="Helical" evidence="11">
    <location>
        <begin position="36"/>
        <end position="62"/>
    </location>
</feature>
<dbReference type="Gene3D" id="1.20.1070.10">
    <property type="entry name" value="Rhodopsin 7-helix transmembrane proteins"/>
    <property type="match status" value="1"/>
</dbReference>
<organism evidence="13 14">
    <name type="scientific">Aplysia californica</name>
    <name type="common">California sea hare</name>
    <dbReference type="NCBI Taxonomy" id="6500"/>
    <lineage>
        <taxon>Eukaryota</taxon>
        <taxon>Metazoa</taxon>
        <taxon>Spiralia</taxon>
        <taxon>Lophotrochozoa</taxon>
        <taxon>Mollusca</taxon>
        <taxon>Gastropoda</taxon>
        <taxon>Heterobranchia</taxon>
        <taxon>Euthyneura</taxon>
        <taxon>Tectipleura</taxon>
        <taxon>Aplysiida</taxon>
        <taxon>Aplysioidea</taxon>
        <taxon>Aplysiidae</taxon>
        <taxon>Aplysia</taxon>
    </lineage>
</organism>
<feature type="region of interest" description="Disordered" evidence="10">
    <location>
        <begin position="350"/>
        <end position="380"/>
    </location>
</feature>
<evidence type="ECO:0000259" key="12">
    <source>
        <dbReference type="PROSITE" id="PS50262"/>
    </source>
</evidence>
<feature type="compositionally biased region" description="Basic and acidic residues" evidence="10">
    <location>
        <begin position="365"/>
        <end position="380"/>
    </location>
</feature>
<dbReference type="RefSeq" id="XP_005104233.1">
    <property type="nucleotide sequence ID" value="XM_005104176.3"/>
</dbReference>
<accession>A0ABM0JY22</accession>
<evidence type="ECO:0000256" key="2">
    <source>
        <dbReference type="ARBA" id="ARBA00022475"/>
    </source>
</evidence>
<keyword evidence="7 9" id="KW-0675">Receptor</keyword>
<dbReference type="InterPro" id="IPR050569">
    <property type="entry name" value="TAAR"/>
</dbReference>
<dbReference type="SMART" id="SM01381">
    <property type="entry name" value="7TM_GPCR_Srsx"/>
    <property type="match status" value="1"/>
</dbReference>
<comment type="similarity">
    <text evidence="9">Belongs to the G-protein coupled receptor 1 family.</text>
</comment>
<evidence type="ECO:0000256" key="10">
    <source>
        <dbReference type="SAM" id="MobiDB-lite"/>
    </source>
</evidence>
<feature type="transmembrane region" description="Helical" evidence="11">
    <location>
        <begin position="112"/>
        <end position="134"/>
    </location>
</feature>
<evidence type="ECO:0000256" key="4">
    <source>
        <dbReference type="ARBA" id="ARBA00022989"/>
    </source>
</evidence>
<dbReference type="PANTHER" id="PTHR24249:SF372">
    <property type="entry name" value="G-PROTEIN COUPLED RECEPTORS FAMILY 1 PROFILE DOMAIN-CONTAINING PROTEIN"/>
    <property type="match status" value="1"/>
</dbReference>
<proteinExistence type="inferred from homology"/>
<keyword evidence="13" id="KW-1185">Reference proteome</keyword>
<evidence type="ECO:0000256" key="8">
    <source>
        <dbReference type="ARBA" id="ARBA00023224"/>
    </source>
</evidence>
<dbReference type="CDD" id="cd00637">
    <property type="entry name" value="7tm_classA_rhodopsin-like"/>
    <property type="match status" value="1"/>
</dbReference>
<dbReference type="SUPFAM" id="SSF81321">
    <property type="entry name" value="Family A G protein-coupled receptor-like"/>
    <property type="match status" value="1"/>
</dbReference>
<evidence type="ECO:0000256" key="7">
    <source>
        <dbReference type="ARBA" id="ARBA00023170"/>
    </source>
</evidence>
<dbReference type="InterPro" id="IPR017452">
    <property type="entry name" value="GPCR_Rhodpsn_7TM"/>
</dbReference>
<reference evidence="14" key="1">
    <citation type="submission" date="2025-08" db="UniProtKB">
        <authorList>
            <consortium name="RefSeq"/>
        </authorList>
    </citation>
    <scope>IDENTIFICATION</scope>
</reference>
<feature type="transmembrane region" description="Helical" evidence="11">
    <location>
        <begin position="257"/>
        <end position="274"/>
    </location>
</feature>
<dbReference type="Pfam" id="PF00001">
    <property type="entry name" value="7tm_1"/>
    <property type="match status" value="1"/>
</dbReference>
<feature type="transmembrane region" description="Helical" evidence="11">
    <location>
        <begin position="155"/>
        <end position="176"/>
    </location>
</feature>
<feature type="transmembrane region" description="Helical" evidence="11">
    <location>
        <begin position="294"/>
        <end position="316"/>
    </location>
</feature>
<dbReference type="PROSITE" id="PS00237">
    <property type="entry name" value="G_PROTEIN_RECEP_F1_1"/>
    <property type="match status" value="1"/>
</dbReference>
<feature type="transmembrane region" description="Helical" evidence="11">
    <location>
        <begin position="209"/>
        <end position="228"/>
    </location>
</feature>
<dbReference type="PRINTS" id="PR00237">
    <property type="entry name" value="GPCRRHODOPSN"/>
</dbReference>
<feature type="domain" description="G-protein coupled receptors family 1 profile" evidence="12">
    <location>
        <begin position="52"/>
        <end position="313"/>
    </location>
</feature>
<keyword evidence="8 9" id="KW-0807">Transducer</keyword>
<keyword evidence="3 9" id="KW-0812">Transmembrane</keyword>
<feature type="transmembrane region" description="Helical" evidence="11">
    <location>
        <begin position="74"/>
        <end position="92"/>
    </location>
</feature>
<evidence type="ECO:0000313" key="13">
    <source>
        <dbReference type="Proteomes" id="UP000694888"/>
    </source>
</evidence>
<keyword evidence="6 11" id="KW-0472">Membrane</keyword>
<dbReference type="Proteomes" id="UP000694888">
    <property type="component" value="Unplaced"/>
</dbReference>
<dbReference type="PANTHER" id="PTHR24249">
    <property type="entry name" value="HISTAMINE RECEPTOR-RELATED G-PROTEIN COUPLED RECEPTOR"/>
    <property type="match status" value="1"/>
</dbReference>
<keyword evidence="5 9" id="KW-0297">G-protein coupled receptor</keyword>
<evidence type="ECO:0000256" key="11">
    <source>
        <dbReference type="SAM" id="Phobius"/>
    </source>
</evidence>
<dbReference type="PROSITE" id="PS50262">
    <property type="entry name" value="G_PROTEIN_RECEP_F1_2"/>
    <property type="match status" value="1"/>
</dbReference>
<dbReference type="InterPro" id="IPR000276">
    <property type="entry name" value="GPCR_Rhodpsn"/>
</dbReference>
<comment type="subcellular location">
    <subcellularLocation>
        <location evidence="1">Cell membrane</location>
        <topology evidence="1">Multi-pass membrane protein</topology>
    </subcellularLocation>
</comment>
<keyword evidence="4 11" id="KW-1133">Transmembrane helix</keyword>
<keyword evidence="2" id="KW-1003">Cell membrane</keyword>
<evidence type="ECO:0000256" key="9">
    <source>
        <dbReference type="RuleBase" id="RU000688"/>
    </source>
</evidence>
<evidence type="ECO:0000256" key="5">
    <source>
        <dbReference type="ARBA" id="ARBA00023040"/>
    </source>
</evidence>
<evidence type="ECO:0000256" key="6">
    <source>
        <dbReference type="ARBA" id="ARBA00023136"/>
    </source>
</evidence>
<evidence type="ECO:0000256" key="1">
    <source>
        <dbReference type="ARBA" id="ARBA00004651"/>
    </source>
</evidence>
<name>A0ABM0JY22_APLCA</name>